<dbReference type="PANTHER" id="PTHR38221">
    <property type="entry name" value="BNAA04G14260D PROTEIN"/>
    <property type="match status" value="1"/>
</dbReference>
<feature type="compositionally biased region" description="Polar residues" evidence="2">
    <location>
        <begin position="213"/>
        <end position="225"/>
    </location>
</feature>
<evidence type="ECO:0000313" key="3">
    <source>
        <dbReference type="EMBL" id="KAK9198296.1"/>
    </source>
</evidence>
<proteinExistence type="predicted"/>
<name>A0AAP0M840_9ROSI</name>
<protein>
    <submittedName>
        <fullName evidence="3">Uncharacterized protein</fullName>
    </submittedName>
</protein>
<organism evidence="3 4">
    <name type="scientific">Citrus x changshan-huyou</name>
    <dbReference type="NCBI Taxonomy" id="2935761"/>
    <lineage>
        <taxon>Eukaryota</taxon>
        <taxon>Viridiplantae</taxon>
        <taxon>Streptophyta</taxon>
        <taxon>Embryophyta</taxon>
        <taxon>Tracheophyta</taxon>
        <taxon>Spermatophyta</taxon>
        <taxon>Magnoliopsida</taxon>
        <taxon>eudicotyledons</taxon>
        <taxon>Gunneridae</taxon>
        <taxon>Pentapetalae</taxon>
        <taxon>rosids</taxon>
        <taxon>malvids</taxon>
        <taxon>Sapindales</taxon>
        <taxon>Rutaceae</taxon>
        <taxon>Aurantioideae</taxon>
        <taxon>Citrus</taxon>
    </lineage>
</organism>
<feature type="region of interest" description="Disordered" evidence="2">
    <location>
        <begin position="263"/>
        <end position="287"/>
    </location>
</feature>
<evidence type="ECO:0000256" key="1">
    <source>
        <dbReference type="SAM" id="Coils"/>
    </source>
</evidence>
<evidence type="ECO:0000313" key="4">
    <source>
        <dbReference type="Proteomes" id="UP001428341"/>
    </source>
</evidence>
<feature type="coiled-coil region" evidence="1">
    <location>
        <begin position="140"/>
        <end position="167"/>
    </location>
</feature>
<accession>A0AAP0M840</accession>
<comment type="caution">
    <text evidence="3">The sequence shown here is derived from an EMBL/GenBank/DDBJ whole genome shotgun (WGS) entry which is preliminary data.</text>
</comment>
<feature type="region of interest" description="Disordered" evidence="2">
    <location>
        <begin position="200"/>
        <end position="234"/>
    </location>
</feature>
<dbReference type="PANTHER" id="PTHR38221:SF1">
    <property type="entry name" value="OVULE PROTEIN"/>
    <property type="match status" value="1"/>
</dbReference>
<keyword evidence="4" id="KW-1185">Reference proteome</keyword>
<dbReference type="Proteomes" id="UP001428341">
    <property type="component" value="Unassembled WGS sequence"/>
</dbReference>
<evidence type="ECO:0000256" key="2">
    <source>
        <dbReference type="SAM" id="MobiDB-lite"/>
    </source>
</evidence>
<gene>
    <name evidence="3" type="ORF">WN944_013480</name>
</gene>
<sequence length="520" mass="57739">MEADDPFASITKLCQVSSSQEEHLRHCRFVGEPEEDPQASGEIDEQLTGIMMITPPDSMSDNDENDNNALKDNEIFHTPPEDTLISSSDDHRDNQRVVIEEEAEGGCTEGEKTVDLGADTDLGFTEVELTQRSGSANEVIQSELNKIRVLKRELAASERLIESLKKKSKISDNSFRSESPKRCLGESVKKIMKSLEILNSNKGSPYNHEYKSHQSNQSSEVSGDSSSKRKLDFSTDNLGLETEATDRDLRFSEGLEHIIRNGEGYRSVGNNGNGEGTSISGRKSKEDIDKYRYTGPSVHNSCEMGRRTRAIRSLPVTICGKGERDARNDYKEITLLDVLRMLSRNCDYDHSLESKSILDVAKSRGLSFPGFGNLIVLGCEPVSPTAAGLYIVQPRSINIMVTYQLNSHASLPLWLGKIYETEATAPRGCGKLFCMANIIFAYITLKIAPLQHLELYITVCCQPIQKSPPKPNLSLSIPCSKRSREKDQPANVIHRTLVVGMHRASIGQALKEAVCRLTWP</sequence>
<feature type="region of interest" description="Disordered" evidence="2">
    <location>
        <begin position="52"/>
        <end position="91"/>
    </location>
</feature>
<dbReference type="EMBL" id="JBCGBO010000005">
    <property type="protein sequence ID" value="KAK9198296.1"/>
    <property type="molecule type" value="Genomic_DNA"/>
</dbReference>
<dbReference type="AlphaFoldDB" id="A0AAP0M840"/>
<keyword evidence="1" id="KW-0175">Coiled coil</keyword>
<reference evidence="3 4" key="1">
    <citation type="submission" date="2024-05" db="EMBL/GenBank/DDBJ databases">
        <title>Haplotype-resolved chromosome-level genome assembly of Huyou (Citrus changshanensis).</title>
        <authorList>
            <person name="Miao C."/>
            <person name="Chen W."/>
            <person name="Wu Y."/>
            <person name="Wang L."/>
            <person name="Zhao S."/>
            <person name="Grierson D."/>
            <person name="Xu C."/>
            <person name="Chen K."/>
        </authorList>
    </citation>
    <scope>NUCLEOTIDE SEQUENCE [LARGE SCALE GENOMIC DNA]</scope>
    <source>
        <strain evidence="3">01-14</strain>
        <tissue evidence="3">Leaf</tissue>
    </source>
</reference>